<comment type="caution">
    <text evidence="1">The sequence shown here is derived from an EMBL/GenBank/DDBJ whole genome shotgun (WGS) entry which is preliminary data.</text>
</comment>
<dbReference type="Proteomes" id="UP001056120">
    <property type="component" value="Linkage Group LG22"/>
</dbReference>
<proteinExistence type="predicted"/>
<reference evidence="1 2" key="2">
    <citation type="journal article" date="2022" name="Mol. Ecol. Resour.">
        <title>The genomes of chicory, endive, great burdock and yacon provide insights into Asteraceae paleo-polyploidization history and plant inulin production.</title>
        <authorList>
            <person name="Fan W."/>
            <person name="Wang S."/>
            <person name="Wang H."/>
            <person name="Wang A."/>
            <person name="Jiang F."/>
            <person name="Liu H."/>
            <person name="Zhao H."/>
            <person name="Xu D."/>
            <person name="Zhang Y."/>
        </authorList>
    </citation>
    <scope>NUCLEOTIDE SEQUENCE [LARGE SCALE GENOMIC DNA]</scope>
    <source>
        <strain evidence="2">cv. Yunnan</strain>
        <tissue evidence="1">Leaves</tissue>
    </source>
</reference>
<keyword evidence="2" id="KW-1185">Reference proteome</keyword>
<evidence type="ECO:0000313" key="2">
    <source>
        <dbReference type="Proteomes" id="UP001056120"/>
    </source>
</evidence>
<name>A0ACB9BXC6_9ASTR</name>
<accession>A0ACB9BXC6</accession>
<dbReference type="EMBL" id="CM042039">
    <property type="protein sequence ID" value="KAI3726594.1"/>
    <property type="molecule type" value="Genomic_DNA"/>
</dbReference>
<reference evidence="2" key="1">
    <citation type="journal article" date="2022" name="Mol. Ecol. Resour.">
        <title>The genomes of chicory, endive, great burdock and yacon provide insights into Asteraceae palaeo-polyploidization history and plant inulin production.</title>
        <authorList>
            <person name="Fan W."/>
            <person name="Wang S."/>
            <person name="Wang H."/>
            <person name="Wang A."/>
            <person name="Jiang F."/>
            <person name="Liu H."/>
            <person name="Zhao H."/>
            <person name="Xu D."/>
            <person name="Zhang Y."/>
        </authorList>
    </citation>
    <scope>NUCLEOTIDE SEQUENCE [LARGE SCALE GENOMIC DNA]</scope>
    <source>
        <strain evidence="2">cv. Yunnan</strain>
    </source>
</reference>
<sequence length="108" mass="12197">MDILSCDDVVLWNLYDIIGANPRNRCNLEIQCNLHGCGPTSVRSCEERTWARPENQPIPGEPVTYRVITTPDKFHPFCLVCASRQGFLICSFTVLLKSKIKLRTTEAA</sequence>
<protein>
    <submittedName>
        <fullName evidence="1">Uncharacterized protein</fullName>
    </submittedName>
</protein>
<organism evidence="1 2">
    <name type="scientific">Smallanthus sonchifolius</name>
    <dbReference type="NCBI Taxonomy" id="185202"/>
    <lineage>
        <taxon>Eukaryota</taxon>
        <taxon>Viridiplantae</taxon>
        <taxon>Streptophyta</taxon>
        <taxon>Embryophyta</taxon>
        <taxon>Tracheophyta</taxon>
        <taxon>Spermatophyta</taxon>
        <taxon>Magnoliopsida</taxon>
        <taxon>eudicotyledons</taxon>
        <taxon>Gunneridae</taxon>
        <taxon>Pentapetalae</taxon>
        <taxon>asterids</taxon>
        <taxon>campanulids</taxon>
        <taxon>Asterales</taxon>
        <taxon>Asteraceae</taxon>
        <taxon>Asteroideae</taxon>
        <taxon>Heliantheae alliance</taxon>
        <taxon>Millerieae</taxon>
        <taxon>Smallanthus</taxon>
    </lineage>
</organism>
<gene>
    <name evidence="1" type="ORF">L1987_66392</name>
</gene>
<evidence type="ECO:0000313" key="1">
    <source>
        <dbReference type="EMBL" id="KAI3726594.1"/>
    </source>
</evidence>